<dbReference type="InterPro" id="IPR045087">
    <property type="entry name" value="Cu-oxidase_fam"/>
</dbReference>
<name>A0A3Q8UEY0_9MICO</name>
<feature type="domain" description="Plastocyanin-like" evidence="6">
    <location>
        <begin position="73"/>
        <end position="184"/>
    </location>
</feature>
<keyword evidence="2" id="KW-0560">Oxidoreductase</keyword>
<dbReference type="CDD" id="cd13853">
    <property type="entry name" value="CuRO_1_Tth-MCO_like"/>
    <property type="match status" value="1"/>
</dbReference>
<dbReference type="Pfam" id="PF00394">
    <property type="entry name" value="Cu-oxidase"/>
    <property type="match status" value="1"/>
</dbReference>
<reference evidence="7" key="1">
    <citation type="submission" date="2018-04" db="EMBL/GenBank/DDBJ databases">
        <title>Dioxin contaminated soil metagenomic project.</title>
        <authorList>
            <person name="Dang H.T.C."/>
            <person name="Nguyen H.V."/>
        </authorList>
    </citation>
    <scope>NUCLEOTIDE SEQUENCE</scope>
</reference>
<evidence type="ECO:0000256" key="3">
    <source>
        <dbReference type="SAM" id="MobiDB-lite"/>
    </source>
</evidence>
<protein>
    <submittedName>
        <fullName evidence="7">Multicopper oxidase</fullName>
    </submittedName>
</protein>
<dbReference type="AlphaFoldDB" id="A0A3Q8UEY0"/>
<evidence type="ECO:0000256" key="1">
    <source>
        <dbReference type="ARBA" id="ARBA00022723"/>
    </source>
</evidence>
<dbReference type="PROSITE" id="PS00080">
    <property type="entry name" value="MULTICOPPER_OXIDASE2"/>
    <property type="match status" value="1"/>
</dbReference>
<dbReference type="SUPFAM" id="SSF49503">
    <property type="entry name" value="Cupredoxins"/>
    <property type="match status" value="3"/>
</dbReference>
<dbReference type="CDD" id="cd13900">
    <property type="entry name" value="CuRO_3_Tth-MCO_like"/>
    <property type="match status" value="1"/>
</dbReference>
<feature type="domain" description="Plastocyanin-like" evidence="4">
    <location>
        <begin position="223"/>
        <end position="302"/>
    </location>
</feature>
<dbReference type="PROSITE" id="PS51318">
    <property type="entry name" value="TAT"/>
    <property type="match status" value="1"/>
</dbReference>
<dbReference type="EMBL" id="MH289795">
    <property type="protein sequence ID" value="AZL96426.1"/>
    <property type="molecule type" value="Genomic_DNA"/>
</dbReference>
<evidence type="ECO:0000313" key="7">
    <source>
        <dbReference type="EMBL" id="AZL96426.1"/>
    </source>
</evidence>
<organism evidence="7">
    <name type="scientific">uncultured Microbacterium sp</name>
    <dbReference type="NCBI Taxonomy" id="191216"/>
    <lineage>
        <taxon>Bacteria</taxon>
        <taxon>Bacillati</taxon>
        <taxon>Actinomycetota</taxon>
        <taxon>Actinomycetes</taxon>
        <taxon>Micrococcales</taxon>
        <taxon>Microbacteriaceae</taxon>
        <taxon>Microbacterium</taxon>
        <taxon>environmental samples</taxon>
    </lineage>
</organism>
<dbReference type="InterPro" id="IPR008972">
    <property type="entry name" value="Cupredoxin"/>
</dbReference>
<feature type="region of interest" description="Disordered" evidence="3">
    <location>
        <begin position="348"/>
        <end position="375"/>
    </location>
</feature>
<feature type="compositionally biased region" description="Basic and acidic residues" evidence="3">
    <location>
        <begin position="348"/>
        <end position="370"/>
    </location>
</feature>
<dbReference type="Pfam" id="PF07731">
    <property type="entry name" value="Cu-oxidase_2"/>
    <property type="match status" value="1"/>
</dbReference>
<dbReference type="InterPro" id="IPR001117">
    <property type="entry name" value="Cu-oxidase_2nd"/>
</dbReference>
<accession>A0A3Q8UEY0</accession>
<dbReference type="PANTHER" id="PTHR11709:SF2">
    <property type="entry name" value="MULTICOPPER OXIDASE LPR1"/>
    <property type="match status" value="1"/>
</dbReference>
<dbReference type="InterPro" id="IPR011706">
    <property type="entry name" value="Cu-oxidase_C"/>
</dbReference>
<keyword evidence="1" id="KW-0479">Metal-binding</keyword>
<dbReference type="Pfam" id="PF07732">
    <property type="entry name" value="Cu-oxidase_3"/>
    <property type="match status" value="1"/>
</dbReference>
<dbReference type="Gene3D" id="2.60.40.420">
    <property type="entry name" value="Cupredoxins - blue copper proteins"/>
    <property type="match status" value="3"/>
</dbReference>
<dbReference type="InterPro" id="IPR011707">
    <property type="entry name" value="Cu-oxidase-like_N"/>
</dbReference>
<feature type="domain" description="Plastocyanin-like" evidence="5">
    <location>
        <begin position="390"/>
        <end position="494"/>
    </location>
</feature>
<dbReference type="GO" id="GO:0016491">
    <property type="term" value="F:oxidoreductase activity"/>
    <property type="evidence" value="ECO:0007669"/>
    <property type="project" value="UniProtKB-KW"/>
</dbReference>
<dbReference type="GO" id="GO:0005507">
    <property type="term" value="F:copper ion binding"/>
    <property type="evidence" value="ECO:0007669"/>
    <property type="project" value="InterPro"/>
</dbReference>
<evidence type="ECO:0000256" key="2">
    <source>
        <dbReference type="ARBA" id="ARBA00023002"/>
    </source>
</evidence>
<evidence type="ECO:0000259" key="6">
    <source>
        <dbReference type="Pfam" id="PF07732"/>
    </source>
</evidence>
<dbReference type="InterPro" id="IPR006311">
    <property type="entry name" value="TAT_signal"/>
</dbReference>
<proteinExistence type="predicted"/>
<dbReference type="PANTHER" id="PTHR11709">
    <property type="entry name" value="MULTI-COPPER OXIDASE"/>
    <property type="match status" value="1"/>
</dbReference>
<dbReference type="InterPro" id="IPR002355">
    <property type="entry name" value="Cu_oxidase_Cu_BS"/>
</dbReference>
<evidence type="ECO:0000259" key="4">
    <source>
        <dbReference type="Pfam" id="PF00394"/>
    </source>
</evidence>
<sequence length="497" mass="54085">MEPITRRQVLRLGAVGSLSVVVGATGLSRTGLPWRQPGAVLTGATGASGALAEPEELSSERGLLRVELVAAEAEVEIAGRRTRVLCYNGQVPGQTWRVRPGDRIEVRLVNRLSAPTNLHTHGLYVSPVGNSDNALLSIEPGETFDYRFDLPEDHPTGVFWYHPHRHGYVADQIFGGMYGTILVVGDDDFPVVRERVLVLSDISLTADGSVRRVGQMQRMAGREGELVLVNGQHRPEISTTPGQRERWRVVNACTSRYMRLAVPGQQVQLLGIDSGHEAAPREVDEVFLAPGNRADLLVTMREGSTELRSLGYDRGAPMMGMMGGTSSLSGPISLATVRVAGAAAVEPEKVPRRSADADLRGREPDSRRDISFTMGMGPGMSGDGMAGMMSLGFDGRVFDAERTDQRIRPGALEEWTIRNPTPMDHPFHLHVWPMQLVEENGAAIPAVAWRDVVNVPAQGQVVIRVDFSRFTGRTVYHCHILDHEDAGMMGIAAVASD</sequence>
<evidence type="ECO:0000259" key="5">
    <source>
        <dbReference type="Pfam" id="PF07731"/>
    </source>
</evidence>
<dbReference type="CDD" id="cd13881">
    <property type="entry name" value="CuRO_2_McoC_like"/>
    <property type="match status" value="1"/>
</dbReference>